<accession>L7C6U7</accession>
<dbReference type="AlphaFoldDB" id="L7C6U7"/>
<name>L7C6U7_RHOBT</name>
<organism evidence="1 2">
    <name type="scientific">Rhodopirellula baltica SWK14</name>
    <dbReference type="NCBI Taxonomy" id="993516"/>
    <lineage>
        <taxon>Bacteria</taxon>
        <taxon>Pseudomonadati</taxon>
        <taxon>Planctomycetota</taxon>
        <taxon>Planctomycetia</taxon>
        <taxon>Pirellulales</taxon>
        <taxon>Pirellulaceae</taxon>
        <taxon>Rhodopirellula</taxon>
    </lineage>
</organism>
<protein>
    <submittedName>
        <fullName evidence="1">Uncharacterized protein</fullName>
    </submittedName>
</protein>
<gene>
    <name evidence="1" type="ORF">RBSWK_06286</name>
</gene>
<evidence type="ECO:0000313" key="1">
    <source>
        <dbReference type="EMBL" id="ELP29758.1"/>
    </source>
</evidence>
<comment type="caution">
    <text evidence="1">The sequence shown here is derived from an EMBL/GenBank/DDBJ whole genome shotgun (WGS) entry which is preliminary data.</text>
</comment>
<proteinExistence type="predicted"/>
<dbReference type="EMBL" id="AMWG01000181">
    <property type="protein sequence ID" value="ELP29758.1"/>
    <property type="molecule type" value="Genomic_DNA"/>
</dbReference>
<dbReference type="Proteomes" id="UP000010959">
    <property type="component" value="Unassembled WGS sequence"/>
</dbReference>
<dbReference type="PATRIC" id="fig|993516.3.peg.6741"/>
<reference evidence="1 2" key="1">
    <citation type="journal article" date="2013" name="Mar. Genomics">
        <title>Expression of sulfatases in Rhodopirellula baltica and the diversity of sulfatases in the genus Rhodopirellula.</title>
        <authorList>
            <person name="Wegner C.E."/>
            <person name="Richter-Heitmann T."/>
            <person name="Klindworth A."/>
            <person name="Klockow C."/>
            <person name="Richter M."/>
            <person name="Achstetter T."/>
            <person name="Glockner F.O."/>
            <person name="Harder J."/>
        </authorList>
    </citation>
    <scope>NUCLEOTIDE SEQUENCE [LARGE SCALE GENOMIC DNA]</scope>
    <source>
        <strain evidence="1 2">SWK14</strain>
    </source>
</reference>
<evidence type="ECO:0000313" key="2">
    <source>
        <dbReference type="Proteomes" id="UP000010959"/>
    </source>
</evidence>
<sequence length="72" mass="7912">MLGTAALRRQRAAALSKLLFNQMNELGLSLTAELPDGFQATVQSPLAKGCQMQVIAHRLIERTSMWREDLGG</sequence>